<evidence type="ECO:0000256" key="2">
    <source>
        <dbReference type="SAM" id="SignalP"/>
    </source>
</evidence>
<evidence type="ECO:0000313" key="4">
    <source>
        <dbReference type="Proteomes" id="UP000682802"/>
    </source>
</evidence>
<name>A0ABX8GXF7_9BACT</name>
<feature type="signal peptide" evidence="2">
    <location>
        <begin position="1"/>
        <end position="22"/>
    </location>
</feature>
<sequence length="300" mass="34225">MKQLKFITIACLSVFLTLTSFGNNVNSKVTIAELQKQLDEAKSKKEELAENLKEISKNLLLKDKELSTIKDDLSNVAKGNTNLSTYVLKTDLMAIENKNKDIESQITLIKSGDNSKVIKGLKELIKTAKITRDNQLKWHSIAKGTYLITSSDKNIYSTILTDIENVKKDILSKETEVKVAKVKLVDEKDKYDKELKQIQSKSATLTAENNRLKQDAQRIKAENERIKKQINGLYIKEIDDYKKSIKKIEDNIVITDKYKNKIKVMNSELDNLKSLIDGKPNASTSSLDYKTEIEKFRLKF</sequence>
<proteinExistence type="predicted"/>
<reference evidence="3 4" key="1">
    <citation type="submission" date="2021-05" db="EMBL/GenBank/DDBJ databases">
        <title>Comparative genomic studies on the polysaccharide-degrading batcterial strains of the Flammeovirga genus.</title>
        <authorList>
            <person name="Zewei F."/>
            <person name="Zheng Z."/>
            <person name="Yu L."/>
            <person name="Ruyue G."/>
            <person name="Yanhong M."/>
            <person name="Yuanyuan C."/>
            <person name="Jingyan G."/>
            <person name="Wenjun H."/>
        </authorList>
    </citation>
    <scope>NUCLEOTIDE SEQUENCE [LARGE SCALE GENOMIC DNA]</scope>
    <source>
        <strain evidence="3 4">YS10</strain>
    </source>
</reference>
<organism evidence="3 4">
    <name type="scientific">Flammeovirga kamogawensis</name>
    <dbReference type="NCBI Taxonomy" id="373891"/>
    <lineage>
        <taxon>Bacteria</taxon>
        <taxon>Pseudomonadati</taxon>
        <taxon>Bacteroidota</taxon>
        <taxon>Cytophagia</taxon>
        <taxon>Cytophagales</taxon>
        <taxon>Flammeovirgaceae</taxon>
        <taxon>Flammeovirga</taxon>
    </lineage>
</organism>
<dbReference type="EMBL" id="CP076128">
    <property type="protein sequence ID" value="QWG08290.1"/>
    <property type="molecule type" value="Genomic_DNA"/>
</dbReference>
<gene>
    <name evidence="3" type="ORF">KM029_04965</name>
</gene>
<dbReference type="Proteomes" id="UP000682802">
    <property type="component" value="Chromosome 1"/>
</dbReference>
<protein>
    <recommendedName>
        <fullName evidence="5">Peptidase M23</fullName>
    </recommendedName>
</protein>
<keyword evidence="2" id="KW-0732">Signal</keyword>
<keyword evidence="1" id="KW-0175">Coiled coil</keyword>
<dbReference type="RefSeq" id="WP_144072214.1">
    <property type="nucleotide sequence ID" value="NZ_CP076128.1"/>
</dbReference>
<evidence type="ECO:0000313" key="3">
    <source>
        <dbReference type="EMBL" id="QWG08290.1"/>
    </source>
</evidence>
<feature type="chain" id="PRO_5046956315" description="Peptidase M23" evidence="2">
    <location>
        <begin position="23"/>
        <end position="300"/>
    </location>
</feature>
<evidence type="ECO:0000256" key="1">
    <source>
        <dbReference type="SAM" id="Coils"/>
    </source>
</evidence>
<evidence type="ECO:0008006" key="5">
    <source>
        <dbReference type="Google" id="ProtNLM"/>
    </source>
</evidence>
<accession>A0ABX8GXF7</accession>
<feature type="coiled-coil region" evidence="1">
    <location>
        <begin position="181"/>
        <end position="275"/>
    </location>
</feature>
<keyword evidence="4" id="KW-1185">Reference proteome</keyword>
<feature type="coiled-coil region" evidence="1">
    <location>
        <begin position="24"/>
        <end position="65"/>
    </location>
</feature>